<accession>A0AAN7W7Y9</accession>
<evidence type="ECO:0000256" key="2">
    <source>
        <dbReference type="ARBA" id="ARBA00022723"/>
    </source>
</evidence>
<gene>
    <name evidence="6" type="ORF">LTR97_011209</name>
</gene>
<keyword evidence="2" id="KW-0479">Metal-binding</keyword>
<protein>
    <recommendedName>
        <fullName evidence="5">CENP-V/GFA domain-containing protein</fullName>
    </recommendedName>
</protein>
<dbReference type="PANTHER" id="PTHR33337">
    <property type="entry name" value="GFA DOMAIN-CONTAINING PROTEIN"/>
    <property type="match status" value="1"/>
</dbReference>
<evidence type="ECO:0000313" key="6">
    <source>
        <dbReference type="EMBL" id="KAK5692036.1"/>
    </source>
</evidence>
<evidence type="ECO:0000256" key="3">
    <source>
        <dbReference type="ARBA" id="ARBA00022833"/>
    </source>
</evidence>
<dbReference type="Gene3D" id="3.90.1590.10">
    <property type="entry name" value="glutathione-dependent formaldehyde- activating enzyme (gfa)"/>
    <property type="match status" value="1"/>
</dbReference>
<comment type="caution">
    <text evidence="6">The sequence shown here is derived from an EMBL/GenBank/DDBJ whole genome shotgun (WGS) entry which is preliminary data.</text>
</comment>
<keyword evidence="3" id="KW-0862">Zinc</keyword>
<name>A0AAN7W7Y9_9PEZI</name>
<dbReference type="EMBL" id="JAVRQU010000020">
    <property type="protein sequence ID" value="KAK5692036.1"/>
    <property type="molecule type" value="Genomic_DNA"/>
</dbReference>
<keyword evidence="4" id="KW-0456">Lyase</keyword>
<evidence type="ECO:0000259" key="5">
    <source>
        <dbReference type="PROSITE" id="PS51891"/>
    </source>
</evidence>
<reference evidence="6" key="1">
    <citation type="submission" date="2023-08" db="EMBL/GenBank/DDBJ databases">
        <title>Black Yeasts Isolated from many extreme environments.</title>
        <authorList>
            <person name="Coleine C."/>
            <person name="Stajich J.E."/>
            <person name="Selbmann L."/>
        </authorList>
    </citation>
    <scope>NUCLEOTIDE SEQUENCE</scope>
    <source>
        <strain evidence="6">CCFEE 5810</strain>
    </source>
</reference>
<dbReference type="InterPro" id="IPR011057">
    <property type="entry name" value="Mss4-like_sf"/>
</dbReference>
<proteinExistence type="inferred from homology"/>
<sequence length="590" mass="64929">MPTATCLCGACHIVIDSILGTGICHCMTCRKSTSSTFSLNAVTTKDAFHLISGSPKSYGIIGDNGIPSKIFFCGECSSLMWTEYSPRPDLRIVKAGTIDGDDALADEKLQPLVEQYTKRRAPWLCEAVNAKQYEGQQDASSEDDKMADVMLQVVTQSPTAMSSYIFTTHGMQDLARHVNGPDANHIRDVQIVTRTLNPHSYDPENNYVKGEKGMLHLRRNAKHIWEADRTTLAGNGWNSASASFAAAFRLLAAADRNITIGITPTGPWDGSYGSHGLLQQLGANLQAEHFVKTGCGDAIVALLRASRTVNAPLSSLAFDLQIGGDLTWGPTFVALQQQIVTLGHPQLRSLQSLKIRFTGPYYLDSLVEWDLASMMVNAAPQLHTISVTWKETEETEEDEVDHGAEDFDVEGYSLMLEKVAAITTAAHIRTLVLVNAPCGRNDALFSRLSAQSFGLHKLSLVKIDVSQNDLLDFFLTQNSSLKGLTLDTVTMQGSSYWRATLRWMADNLNLDWLELRNLTCISRCESLGLDLPQVMCDGGTEGWWYSHGTYEGSEAVKEGLVALVEHGKYVWKERLRDCRIQDDSLPVASL</sequence>
<evidence type="ECO:0000313" key="7">
    <source>
        <dbReference type="Proteomes" id="UP001310594"/>
    </source>
</evidence>
<dbReference type="PROSITE" id="PS51891">
    <property type="entry name" value="CENP_V_GFA"/>
    <property type="match status" value="1"/>
</dbReference>
<dbReference type="GO" id="GO:0016846">
    <property type="term" value="F:carbon-sulfur lyase activity"/>
    <property type="evidence" value="ECO:0007669"/>
    <property type="project" value="InterPro"/>
</dbReference>
<dbReference type="Pfam" id="PF04828">
    <property type="entry name" value="GFA"/>
    <property type="match status" value="1"/>
</dbReference>
<dbReference type="GO" id="GO:0046872">
    <property type="term" value="F:metal ion binding"/>
    <property type="evidence" value="ECO:0007669"/>
    <property type="project" value="UniProtKB-KW"/>
</dbReference>
<dbReference type="PANTHER" id="PTHR33337:SF40">
    <property type="entry name" value="CENP-V_GFA DOMAIN-CONTAINING PROTEIN-RELATED"/>
    <property type="match status" value="1"/>
</dbReference>
<dbReference type="AlphaFoldDB" id="A0AAN7W7Y9"/>
<feature type="domain" description="CENP-V/GFA" evidence="5">
    <location>
        <begin position="2"/>
        <end position="134"/>
    </location>
</feature>
<dbReference type="SUPFAM" id="SSF51316">
    <property type="entry name" value="Mss4-like"/>
    <property type="match status" value="1"/>
</dbReference>
<dbReference type="InterPro" id="IPR006913">
    <property type="entry name" value="CENP-V/GFA"/>
</dbReference>
<dbReference type="Proteomes" id="UP001310594">
    <property type="component" value="Unassembled WGS sequence"/>
</dbReference>
<evidence type="ECO:0000256" key="1">
    <source>
        <dbReference type="ARBA" id="ARBA00005495"/>
    </source>
</evidence>
<evidence type="ECO:0000256" key="4">
    <source>
        <dbReference type="ARBA" id="ARBA00023239"/>
    </source>
</evidence>
<organism evidence="6 7">
    <name type="scientific">Elasticomyces elasticus</name>
    <dbReference type="NCBI Taxonomy" id="574655"/>
    <lineage>
        <taxon>Eukaryota</taxon>
        <taxon>Fungi</taxon>
        <taxon>Dikarya</taxon>
        <taxon>Ascomycota</taxon>
        <taxon>Pezizomycotina</taxon>
        <taxon>Dothideomycetes</taxon>
        <taxon>Dothideomycetidae</taxon>
        <taxon>Mycosphaerellales</taxon>
        <taxon>Teratosphaeriaceae</taxon>
        <taxon>Elasticomyces</taxon>
    </lineage>
</organism>
<comment type="similarity">
    <text evidence="1">Belongs to the Gfa family.</text>
</comment>